<dbReference type="Gene3D" id="3.30.590.10">
    <property type="entry name" value="Glutamine synthetase/guanido kinase, catalytic domain"/>
    <property type="match status" value="1"/>
</dbReference>
<evidence type="ECO:0000256" key="4">
    <source>
        <dbReference type="ARBA" id="ARBA00022840"/>
    </source>
</evidence>
<dbReference type="InterPro" id="IPR008147">
    <property type="entry name" value="Gln_synt_N"/>
</dbReference>
<dbReference type="EMBL" id="JABZGU010000001">
    <property type="protein sequence ID" value="MBF4802223.1"/>
    <property type="molecule type" value="Genomic_DNA"/>
</dbReference>
<dbReference type="SUPFAM" id="SSF55931">
    <property type="entry name" value="Glutamine synthetase/guanido kinase"/>
    <property type="match status" value="1"/>
</dbReference>
<evidence type="ECO:0000259" key="7">
    <source>
        <dbReference type="PROSITE" id="PS51986"/>
    </source>
</evidence>
<dbReference type="PANTHER" id="PTHR43785:SF12">
    <property type="entry name" value="TYPE-1 GLUTAMINE SYNTHETASE 2"/>
    <property type="match status" value="1"/>
</dbReference>
<dbReference type="SMART" id="SM01230">
    <property type="entry name" value="Gln-synt_C"/>
    <property type="match status" value="1"/>
</dbReference>
<dbReference type="AlphaFoldDB" id="A0A9D5X6K8"/>
<evidence type="ECO:0000313" key="9">
    <source>
        <dbReference type="EMBL" id="MBF4802223.1"/>
    </source>
</evidence>
<dbReference type="GO" id="GO:0004356">
    <property type="term" value="F:glutamine synthetase activity"/>
    <property type="evidence" value="ECO:0007669"/>
    <property type="project" value="InterPro"/>
</dbReference>
<comment type="caution">
    <text evidence="9">The sequence shown here is derived from an EMBL/GenBank/DDBJ whole genome shotgun (WGS) entry which is preliminary data.</text>
</comment>
<proteinExistence type="inferred from homology"/>
<dbReference type="InterPro" id="IPR036651">
    <property type="entry name" value="Gln_synt_N_sf"/>
</dbReference>
<gene>
    <name evidence="9" type="ORF">HXK24_00095</name>
</gene>
<evidence type="ECO:0000256" key="1">
    <source>
        <dbReference type="ARBA" id="ARBA00009897"/>
    </source>
</evidence>
<reference evidence="9" key="1">
    <citation type="submission" date="2020-04" db="EMBL/GenBank/DDBJ databases">
        <title>Deep metagenomics examines the oral microbiome during advanced dental caries in children, revealing novel taxa and co-occurrences with host molecules.</title>
        <authorList>
            <person name="Baker J.L."/>
            <person name="Morton J.T."/>
            <person name="Dinis M."/>
            <person name="Alvarez R."/>
            <person name="Tran N.C."/>
            <person name="Knight R."/>
            <person name="Edlund A."/>
        </authorList>
    </citation>
    <scope>NUCLEOTIDE SEQUENCE</scope>
    <source>
        <strain evidence="9">JCVI_3_bin.11</strain>
    </source>
</reference>
<keyword evidence="3" id="KW-0547">Nucleotide-binding</keyword>
<protein>
    <submittedName>
        <fullName evidence="9">Glutamine synthetase</fullName>
    </submittedName>
</protein>
<dbReference type="Pfam" id="PF00120">
    <property type="entry name" value="Gln-synt_C"/>
    <property type="match status" value="1"/>
</dbReference>
<sequence>MSTDKKIDYILRTVEERDVRYLRLCFTDVLGGLKALSISPEELEEAFVEGIGFDGSNVDGFASQEQSDLLAFPDADTFQILPWKTDDGVVANVFCDIQTPRREAFTGDPRLVLRNAFIKAEDLGYVANVGPKLEYFYFVSGTEPKPIDQAGYLDLNSADLSHSLRYSTSRALENLSIPVQYSFHAAGPAQNGVELRYAEALTCADNIVTARLVIRHIATLHGVFASFMPKPLQGVPGSAMLLNQSLLDHDGESLFWAPKTESEAHLSELAQHYIAGLIKYAPEYMLITNPTVNSYKRFDRDAIPAYATWGRKNRSAMVRIPTHKPGKHVATRAELRIPDPTANPYLANAVTLMAGLKGIEEGLLLPEEFVGGNPADYGEKLPINLGEALERFKQSELLKDVLGEHIFSYLCERKAEEWREYCLAVTDWDTQKYYAGC</sequence>
<evidence type="ECO:0000256" key="5">
    <source>
        <dbReference type="PROSITE-ProRule" id="PRU01330"/>
    </source>
</evidence>
<evidence type="ECO:0000259" key="8">
    <source>
        <dbReference type="PROSITE" id="PS51987"/>
    </source>
</evidence>
<dbReference type="SUPFAM" id="SSF54368">
    <property type="entry name" value="Glutamine synthetase, N-terminal domain"/>
    <property type="match status" value="1"/>
</dbReference>
<feature type="domain" description="GS beta-grasp" evidence="7">
    <location>
        <begin position="17"/>
        <end position="102"/>
    </location>
</feature>
<dbReference type="PROSITE" id="PS51987">
    <property type="entry name" value="GS_CATALYTIC"/>
    <property type="match status" value="1"/>
</dbReference>
<dbReference type="GO" id="GO:0006542">
    <property type="term" value="P:glutamine biosynthetic process"/>
    <property type="evidence" value="ECO:0007669"/>
    <property type="project" value="InterPro"/>
</dbReference>
<evidence type="ECO:0000256" key="2">
    <source>
        <dbReference type="ARBA" id="ARBA00022598"/>
    </source>
</evidence>
<dbReference type="Proteomes" id="UP000787322">
    <property type="component" value="Unassembled WGS sequence"/>
</dbReference>
<keyword evidence="4" id="KW-0067">ATP-binding</keyword>
<evidence type="ECO:0000256" key="6">
    <source>
        <dbReference type="RuleBase" id="RU000384"/>
    </source>
</evidence>
<dbReference type="PROSITE" id="PS51986">
    <property type="entry name" value="GS_BETA_GRASP"/>
    <property type="match status" value="1"/>
</dbReference>
<dbReference type="Gene3D" id="3.10.20.70">
    <property type="entry name" value="Glutamine synthetase, N-terminal domain"/>
    <property type="match status" value="1"/>
</dbReference>
<dbReference type="PANTHER" id="PTHR43785">
    <property type="entry name" value="GAMMA-GLUTAMYLPUTRESCINE SYNTHETASE"/>
    <property type="match status" value="1"/>
</dbReference>
<feature type="domain" description="GS catalytic" evidence="8">
    <location>
        <begin position="109"/>
        <end position="437"/>
    </location>
</feature>
<dbReference type="InterPro" id="IPR008146">
    <property type="entry name" value="Gln_synth_cat_dom"/>
</dbReference>
<dbReference type="InterPro" id="IPR014746">
    <property type="entry name" value="Gln_synth/guanido_kin_cat_dom"/>
</dbReference>
<dbReference type="GO" id="GO:0005524">
    <property type="term" value="F:ATP binding"/>
    <property type="evidence" value="ECO:0007669"/>
    <property type="project" value="UniProtKB-KW"/>
</dbReference>
<evidence type="ECO:0000256" key="3">
    <source>
        <dbReference type="ARBA" id="ARBA00022741"/>
    </source>
</evidence>
<evidence type="ECO:0000313" key="10">
    <source>
        <dbReference type="Proteomes" id="UP000787322"/>
    </source>
</evidence>
<dbReference type="Pfam" id="PF03951">
    <property type="entry name" value="Gln-synt_N"/>
    <property type="match status" value="1"/>
</dbReference>
<name>A0A9D5X6K8_9ACTN</name>
<comment type="similarity">
    <text evidence="1 5 6">Belongs to the glutamine synthetase family.</text>
</comment>
<keyword evidence="2" id="KW-0436">Ligase</keyword>
<organism evidence="9 10">
    <name type="scientific">Lancefieldella parvula</name>
    <dbReference type="NCBI Taxonomy" id="1382"/>
    <lineage>
        <taxon>Bacteria</taxon>
        <taxon>Bacillati</taxon>
        <taxon>Actinomycetota</taxon>
        <taxon>Coriobacteriia</taxon>
        <taxon>Coriobacteriales</taxon>
        <taxon>Atopobiaceae</taxon>
        <taxon>Lancefieldella</taxon>
    </lineage>
</organism>
<accession>A0A9D5X6K8</accession>